<accession>A0ABU9PU26</accession>
<evidence type="ECO:0000313" key="1">
    <source>
        <dbReference type="EMBL" id="MEM4987494.1"/>
    </source>
</evidence>
<comment type="caution">
    <text evidence="1">The sequence shown here is derived from an EMBL/GenBank/DDBJ whole genome shotgun (WGS) entry which is preliminary data.</text>
</comment>
<keyword evidence="2" id="KW-1185">Reference proteome</keyword>
<sequence length="345" mass="39423">MQKQLESGEITASTKILIPNTERVLAWSPLELLQRMNETYPEMLRASLLIRAVSQMENYLVALLSEIAERSLVPFKLQDKIVSFSQAQLLSFETAEKLKSHLIQAECRGLNGKGFRDFEKYYKKRFNIAFSQSPVAVEEVDGIYSRRHVLVHAGGVIDDQFRKRFSPDAHPGQQLEISEQYFLEATKKLEALAEYCALRVGTLFPKNIEIVAPPIALFIEEFSQSLFDLRNQVREPSVAVIHWFDAQFRTPELLNAHFSENSTFKIGEQPHKLELILAGKKRTGEKTIQWLVCGEKNIVGAYIGYLAFLSRRGMLEEFEKHHIMLKKGFISEVGKKQVTTSAKDN</sequence>
<organism evidence="1 2">
    <name type="scientific">Collimonas rhizosphaerae</name>
    <dbReference type="NCBI Taxonomy" id="3126357"/>
    <lineage>
        <taxon>Bacteria</taxon>
        <taxon>Pseudomonadati</taxon>
        <taxon>Pseudomonadota</taxon>
        <taxon>Betaproteobacteria</taxon>
        <taxon>Burkholderiales</taxon>
        <taxon>Oxalobacteraceae</taxon>
        <taxon>Collimonas</taxon>
    </lineage>
</organism>
<evidence type="ECO:0000313" key="2">
    <source>
        <dbReference type="Proteomes" id="UP001495910"/>
    </source>
</evidence>
<name>A0ABU9PU26_9BURK</name>
<dbReference type="RefSeq" id="WP_342829040.1">
    <property type="nucleotide sequence ID" value="NZ_JBANDC010000005.1"/>
</dbReference>
<protein>
    <recommendedName>
        <fullName evidence="3">Apea-like HEPN domain-containing protein</fullName>
    </recommendedName>
</protein>
<dbReference type="EMBL" id="JBANDC010000005">
    <property type="protein sequence ID" value="MEM4987494.1"/>
    <property type="molecule type" value="Genomic_DNA"/>
</dbReference>
<reference evidence="1 2" key="1">
    <citation type="submission" date="2024-02" db="EMBL/GenBank/DDBJ databases">
        <title>Draft genome sequence of Collimonas sp. strain H4R21, an effective mineral-weathering bacterial strain isolated from the beech rhizosphere.</title>
        <authorList>
            <person name="Morin E."/>
            <person name="Uroz S."/>
            <person name="Leveau J.H.J."/>
            <person name="Kumar R."/>
            <person name="Rey M.W."/>
            <person name="Pham J."/>
        </authorList>
    </citation>
    <scope>NUCLEOTIDE SEQUENCE [LARGE SCALE GENOMIC DNA]</scope>
    <source>
        <strain evidence="1 2">H4R21</strain>
    </source>
</reference>
<dbReference type="Proteomes" id="UP001495910">
    <property type="component" value="Unassembled WGS sequence"/>
</dbReference>
<gene>
    <name evidence="1" type="ORF">V8G57_08865</name>
</gene>
<proteinExistence type="predicted"/>
<evidence type="ECO:0008006" key="3">
    <source>
        <dbReference type="Google" id="ProtNLM"/>
    </source>
</evidence>